<keyword evidence="1" id="KW-0812">Transmembrane</keyword>
<sequence length="283" mass="31448">MFGSSSFSTRPRAHLSLASVVKGSGMIQNASSLTGSSERSFGLYDDIEAAPKADTTNPTGSGEQDSPGPILSDILSCLPLQIIQALHKVSSIYGRWIRRIIIARIVFSAFTNPSQISGGISGLLGLCFAFLWLGEREWRRRTADTILSTFVIIAAYIKSDPVTFQLLLGDFYRTRETDARQVTRTTSTPYRAPLAYCLEPYTSPLAFCYDPLIFIPGMLMVYRKLTTYFTCPGLEGRVIDTMSILTALFTIWVLFPEFSWTYTLSGRPWTLQDLGQTDSLARV</sequence>
<evidence type="ECO:0000313" key="3">
    <source>
        <dbReference type="Proteomes" id="UP001373714"/>
    </source>
</evidence>
<proteinExistence type="predicted"/>
<feature type="transmembrane region" description="Helical" evidence="1">
    <location>
        <begin position="234"/>
        <end position="255"/>
    </location>
</feature>
<evidence type="ECO:0000256" key="1">
    <source>
        <dbReference type="SAM" id="Phobius"/>
    </source>
</evidence>
<dbReference type="Proteomes" id="UP001373714">
    <property type="component" value="Unassembled WGS sequence"/>
</dbReference>
<feature type="transmembrane region" description="Helical" evidence="1">
    <location>
        <begin position="116"/>
        <end position="134"/>
    </location>
</feature>
<comment type="caution">
    <text evidence="2">The sequence shown here is derived from an EMBL/GenBank/DDBJ whole genome shotgun (WGS) entry which is preliminary data.</text>
</comment>
<keyword evidence="3" id="KW-1185">Reference proteome</keyword>
<feature type="transmembrane region" description="Helical" evidence="1">
    <location>
        <begin position="201"/>
        <end position="222"/>
    </location>
</feature>
<feature type="transmembrane region" description="Helical" evidence="1">
    <location>
        <begin position="146"/>
        <end position="168"/>
    </location>
</feature>
<dbReference type="EMBL" id="JAVHNS010000006">
    <property type="protein sequence ID" value="KAK6352290.1"/>
    <property type="molecule type" value="Genomic_DNA"/>
</dbReference>
<protein>
    <submittedName>
        <fullName evidence="2">Uncharacterized protein</fullName>
    </submittedName>
</protein>
<accession>A0AAV9UYA7</accession>
<organism evidence="2 3">
    <name type="scientific">Orbilia blumenaviensis</name>
    <dbReference type="NCBI Taxonomy" id="1796055"/>
    <lineage>
        <taxon>Eukaryota</taxon>
        <taxon>Fungi</taxon>
        <taxon>Dikarya</taxon>
        <taxon>Ascomycota</taxon>
        <taxon>Pezizomycotina</taxon>
        <taxon>Orbiliomycetes</taxon>
        <taxon>Orbiliales</taxon>
        <taxon>Orbiliaceae</taxon>
        <taxon>Orbilia</taxon>
    </lineage>
</organism>
<dbReference type="AlphaFoldDB" id="A0AAV9UYA7"/>
<keyword evidence="1" id="KW-1133">Transmembrane helix</keyword>
<evidence type="ECO:0000313" key="2">
    <source>
        <dbReference type="EMBL" id="KAK6352290.1"/>
    </source>
</evidence>
<keyword evidence="1" id="KW-0472">Membrane</keyword>
<reference evidence="2 3" key="1">
    <citation type="submission" date="2019-10" db="EMBL/GenBank/DDBJ databases">
        <authorList>
            <person name="Palmer J.M."/>
        </authorList>
    </citation>
    <scope>NUCLEOTIDE SEQUENCE [LARGE SCALE GENOMIC DNA]</scope>
    <source>
        <strain evidence="2 3">TWF730</strain>
    </source>
</reference>
<name>A0AAV9UYA7_9PEZI</name>
<gene>
    <name evidence="2" type="ORF">TWF730_009120</name>
</gene>